<dbReference type="Gene3D" id="1.20.5.170">
    <property type="match status" value="1"/>
</dbReference>
<dbReference type="CDD" id="cd14718">
    <property type="entry name" value="bZIP_Maf_large"/>
    <property type="match status" value="1"/>
</dbReference>
<dbReference type="Pfam" id="PF03131">
    <property type="entry name" value="bZIP_Maf"/>
    <property type="match status" value="1"/>
</dbReference>
<dbReference type="InterPro" id="IPR046347">
    <property type="entry name" value="bZIP_sf"/>
</dbReference>
<dbReference type="EMBL" id="LNIX01000001">
    <property type="protein sequence ID" value="OXA62178.1"/>
    <property type="molecule type" value="Genomic_DNA"/>
</dbReference>
<comment type="caution">
    <text evidence="6">The sequence shown here is derived from an EMBL/GenBank/DDBJ whole genome shotgun (WGS) entry which is preliminary data.</text>
</comment>
<feature type="region of interest" description="Disordered" evidence="4">
    <location>
        <begin position="419"/>
        <end position="501"/>
    </location>
</feature>
<evidence type="ECO:0000259" key="5">
    <source>
        <dbReference type="SMART" id="SM00338"/>
    </source>
</evidence>
<dbReference type="Proteomes" id="UP000198287">
    <property type="component" value="Unassembled WGS sequence"/>
</dbReference>
<protein>
    <submittedName>
        <fullName evidence="6">Transcription factor MafB</fullName>
    </submittedName>
</protein>
<keyword evidence="3" id="KW-0804">Transcription</keyword>
<dbReference type="GO" id="GO:0000981">
    <property type="term" value="F:DNA-binding transcription factor activity, RNA polymerase II-specific"/>
    <property type="evidence" value="ECO:0007669"/>
    <property type="project" value="TreeGrafter"/>
</dbReference>
<feature type="compositionally biased region" description="Polar residues" evidence="4">
    <location>
        <begin position="271"/>
        <end position="283"/>
    </location>
</feature>
<dbReference type="SMART" id="SM00338">
    <property type="entry name" value="BRLZ"/>
    <property type="match status" value="1"/>
</dbReference>
<name>A0A226EYB1_FOLCA</name>
<keyword evidence="2" id="KW-0238">DNA-binding</keyword>
<evidence type="ECO:0000313" key="6">
    <source>
        <dbReference type="EMBL" id="OXA62178.1"/>
    </source>
</evidence>
<dbReference type="OMA" id="HEPIPIN"/>
<feature type="region of interest" description="Disordered" evidence="4">
    <location>
        <begin position="254"/>
        <end position="309"/>
    </location>
</feature>
<feature type="compositionally biased region" description="Pro residues" evidence="4">
    <location>
        <begin position="149"/>
        <end position="158"/>
    </location>
</feature>
<evidence type="ECO:0000256" key="4">
    <source>
        <dbReference type="SAM" id="MobiDB-lite"/>
    </source>
</evidence>
<dbReference type="SUPFAM" id="SSF57959">
    <property type="entry name" value="Leucine zipper domain"/>
    <property type="match status" value="1"/>
</dbReference>
<feature type="compositionally biased region" description="Basic and acidic residues" evidence="4">
    <location>
        <begin position="284"/>
        <end position="301"/>
    </location>
</feature>
<dbReference type="SUPFAM" id="SSF47454">
    <property type="entry name" value="A DNA-binding domain in eukaryotic transcription factors"/>
    <property type="match status" value="1"/>
</dbReference>
<reference evidence="6 7" key="1">
    <citation type="submission" date="2015-12" db="EMBL/GenBank/DDBJ databases">
        <title>The genome of Folsomia candida.</title>
        <authorList>
            <person name="Faddeeva A."/>
            <person name="Derks M.F."/>
            <person name="Anvar Y."/>
            <person name="Smit S."/>
            <person name="Van Straalen N."/>
            <person name="Roelofs D."/>
        </authorList>
    </citation>
    <scope>NUCLEOTIDE SEQUENCE [LARGE SCALE GENOMIC DNA]</scope>
    <source>
        <strain evidence="6 7">VU population</strain>
        <tissue evidence="6">Whole body</tissue>
    </source>
</reference>
<sequence>MVMHKVARVVQQGMENPMDGGSFPEGSEYNVEDFDEYLLMQEVQREEQLNRCRALQPNATLSHPPPPTSHSTTLHDMEGGGSSHHIMNGGNHILPDHQCPSQGPQPPLNNGPRRNGHPGSVFCPNGPSSGISPTRQQQQQHSIKLGSPSTPPATPPDASPTHPYQLPSSPGFANGPIPNNQMHHTVVVEHESHLRLNAMSQEEMGIWQQNQHGLPPHRRQLFDNPLDLTPLGGHGGPDGMEQGCGGWFRKIEHHPGHQLHGFPSPHPSMGHQGQPNGNGTGRMSSREQGESRDSFDTHDSDSYCTSRPISGDLSEDQLIALPVRELNKRLHGLPRDLVVRLKQKRRTLKNRGYAQNCRTKRVHQKNLLEEKTRILQKEVHRLIQERDMWKSKCEHLRRSYNHNNNNSNQINANTQQNGLVHQNINPGGGGGPNNNNSNHSNGPIHPNSNANHSHNHCNGNSGGNSLQVATGQLDKQNPMLNVPTSVSRYNPSRSPTPAQHY</sequence>
<dbReference type="STRING" id="158441.A0A226EYB1"/>
<feature type="region of interest" description="Disordered" evidence="4">
    <location>
        <begin position="57"/>
        <end position="180"/>
    </location>
</feature>
<dbReference type="InterPro" id="IPR004827">
    <property type="entry name" value="bZIP"/>
</dbReference>
<evidence type="ECO:0000313" key="7">
    <source>
        <dbReference type="Proteomes" id="UP000198287"/>
    </source>
</evidence>
<evidence type="ECO:0000256" key="3">
    <source>
        <dbReference type="ARBA" id="ARBA00023163"/>
    </source>
</evidence>
<dbReference type="GO" id="GO:0005634">
    <property type="term" value="C:nucleus"/>
    <property type="evidence" value="ECO:0007669"/>
    <property type="project" value="TreeGrafter"/>
</dbReference>
<gene>
    <name evidence="6" type="ORF">Fcan01_01949</name>
</gene>
<proteinExistence type="predicted"/>
<dbReference type="InterPro" id="IPR024874">
    <property type="entry name" value="Transcription_factor_Maf_fam"/>
</dbReference>
<dbReference type="AlphaFoldDB" id="A0A226EYB1"/>
<evidence type="ECO:0000256" key="1">
    <source>
        <dbReference type="ARBA" id="ARBA00023015"/>
    </source>
</evidence>
<feature type="domain" description="BZIP" evidence="5">
    <location>
        <begin position="338"/>
        <end position="402"/>
    </location>
</feature>
<dbReference type="PANTHER" id="PTHR10129:SF44">
    <property type="entry name" value="TRAFFIC JAM, ISOFORM C"/>
    <property type="match status" value="1"/>
</dbReference>
<feature type="compositionally biased region" description="Polar residues" evidence="4">
    <location>
        <begin position="126"/>
        <end position="142"/>
    </location>
</feature>
<keyword evidence="7" id="KW-1185">Reference proteome</keyword>
<dbReference type="OrthoDB" id="5974330at2759"/>
<feature type="compositionally biased region" description="Polar residues" evidence="4">
    <location>
        <begin position="466"/>
        <end position="501"/>
    </location>
</feature>
<dbReference type="GO" id="GO:0000978">
    <property type="term" value="F:RNA polymerase II cis-regulatory region sequence-specific DNA binding"/>
    <property type="evidence" value="ECO:0007669"/>
    <property type="project" value="TreeGrafter"/>
</dbReference>
<dbReference type="InterPro" id="IPR008917">
    <property type="entry name" value="TF_DNA-bd_sf"/>
</dbReference>
<keyword evidence="1" id="KW-0805">Transcription regulation</keyword>
<organism evidence="6 7">
    <name type="scientific">Folsomia candida</name>
    <name type="common">Springtail</name>
    <dbReference type="NCBI Taxonomy" id="158441"/>
    <lineage>
        <taxon>Eukaryota</taxon>
        <taxon>Metazoa</taxon>
        <taxon>Ecdysozoa</taxon>
        <taxon>Arthropoda</taxon>
        <taxon>Hexapoda</taxon>
        <taxon>Collembola</taxon>
        <taxon>Entomobryomorpha</taxon>
        <taxon>Isotomoidea</taxon>
        <taxon>Isotomidae</taxon>
        <taxon>Proisotominae</taxon>
        <taxon>Folsomia</taxon>
    </lineage>
</organism>
<dbReference type="PANTHER" id="PTHR10129">
    <property type="entry name" value="TRANSCRIPTION FACTOR MAF"/>
    <property type="match status" value="1"/>
</dbReference>
<feature type="compositionally biased region" description="Low complexity" evidence="4">
    <location>
        <begin position="433"/>
        <end position="465"/>
    </location>
</feature>
<evidence type="ECO:0000256" key="2">
    <source>
        <dbReference type="ARBA" id="ARBA00023125"/>
    </source>
</evidence>
<dbReference type="InterPro" id="IPR004826">
    <property type="entry name" value="bZIP_Maf"/>
</dbReference>
<accession>A0A226EYB1</accession>